<dbReference type="AlphaFoldDB" id="A0A0E3ZY72"/>
<keyword evidence="2" id="KW-0472">Membrane</keyword>
<dbReference type="HOGENOM" id="CLU_1160512_0_0_10"/>
<dbReference type="RefSeq" id="WP_046577447.1">
    <property type="nucleotide sequence ID" value="NZ_CP010429.1"/>
</dbReference>
<evidence type="ECO:0000256" key="1">
    <source>
        <dbReference type="SAM" id="MobiDB-lite"/>
    </source>
</evidence>
<dbReference type="STRING" id="1379870.SD10_24160"/>
<keyword evidence="2" id="KW-1133">Transmembrane helix</keyword>
<accession>A0A0E3ZY72</accession>
<protein>
    <submittedName>
        <fullName evidence="3">Uncharacterized protein</fullName>
    </submittedName>
</protein>
<feature type="compositionally biased region" description="Basic and acidic residues" evidence="1">
    <location>
        <begin position="197"/>
        <end position="210"/>
    </location>
</feature>
<dbReference type="OrthoDB" id="947575at2"/>
<organism evidence="3 4">
    <name type="scientific">Spirosoma radiotolerans</name>
    <dbReference type="NCBI Taxonomy" id="1379870"/>
    <lineage>
        <taxon>Bacteria</taxon>
        <taxon>Pseudomonadati</taxon>
        <taxon>Bacteroidota</taxon>
        <taxon>Cytophagia</taxon>
        <taxon>Cytophagales</taxon>
        <taxon>Cytophagaceae</taxon>
        <taxon>Spirosoma</taxon>
    </lineage>
</organism>
<keyword evidence="4" id="KW-1185">Reference proteome</keyword>
<name>A0A0E3ZY72_9BACT</name>
<evidence type="ECO:0000256" key="2">
    <source>
        <dbReference type="SAM" id="Phobius"/>
    </source>
</evidence>
<feature type="region of interest" description="Disordered" evidence="1">
    <location>
        <begin position="197"/>
        <end position="239"/>
    </location>
</feature>
<dbReference type="KEGG" id="srd:SD10_24160"/>
<proteinExistence type="predicted"/>
<dbReference type="EMBL" id="CP010429">
    <property type="protein sequence ID" value="AKD57530.1"/>
    <property type="molecule type" value="Genomic_DNA"/>
</dbReference>
<gene>
    <name evidence="3" type="ORF">SD10_24160</name>
</gene>
<keyword evidence="2" id="KW-0812">Transmembrane</keyword>
<feature type="transmembrane region" description="Helical" evidence="2">
    <location>
        <begin position="53"/>
        <end position="74"/>
    </location>
</feature>
<evidence type="ECO:0000313" key="4">
    <source>
        <dbReference type="Proteomes" id="UP000033054"/>
    </source>
</evidence>
<dbReference type="PATRIC" id="fig|1379870.5.peg.5232"/>
<evidence type="ECO:0000313" key="3">
    <source>
        <dbReference type="EMBL" id="AKD57530.1"/>
    </source>
</evidence>
<reference evidence="3 4" key="1">
    <citation type="journal article" date="2014" name="Curr. Microbiol.">
        <title>Spirosoma radiotolerans sp. nov., a gamma-radiation-resistant bacterium isolated from gamma ray-irradiated soil.</title>
        <authorList>
            <person name="Lee J.J."/>
            <person name="Srinivasan S."/>
            <person name="Lim S."/>
            <person name="Joe M."/>
            <person name="Im S."/>
            <person name="Bae S.I."/>
            <person name="Park K.R."/>
            <person name="Han J.H."/>
            <person name="Park S.H."/>
            <person name="Joo B.M."/>
            <person name="Park S.J."/>
            <person name="Kim M.K."/>
        </authorList>
    </citation>
    <scope>NUCLEOTIDE SEQUENCE [LARGE SCALE GENOMIC DNA]</scope>
    <source>
        <strain evidence="3 4">DG5A</strain>
    </source>
</reference>
<feature type="region of interest" description="Disordered" evidence="1">
    <location>
        <begin position="1"/>
        <end position="33"/>
    </location>
</feature>
<sequence>MKQKPDESPDQWIRQTLNQLPDAPPPGSSFNPDQLWAALRPELQPASRPQTRLMWWMAAACVAALVSGWFWSIYQSTPEPTVAHRHPAIIQLLPQQHSNSTRADELNRSKRVVLEAERPRVALHTHSLQQVRAKPVTTAPIATSAALPSSIPDDALTLVETPTVVDKLPDVPRQKVIGARPKRRFQVIHENELRAEEEAQPKLYRPDHFVRLGTGQTNEPSPEASRPTLLMPLTNKPNQ</sequence>
<dbReference type="Proteomes" id="UP000033054">
    <property type="component" value="Chromosome"/>
</dbReference>